<dbReference type="SUPFAM" id="SSF111347">
    <property type="entry name" value="Rap/Ran-GAP"/>
    <property type="match status" value="1"/>
</dbReference>
<proteinExistence type="predicted"/>
<name>S3D3I9_OPHP1</name>
<evidence type="ECO:0000256" key="1">
    <source>
        <dbReference type="ARBA" id="ARBA00022468"/>
    </source>
</evidence>
<evidence type="ECO:0000313" key="5">
    <source>
        <dbReference type="Proteomes" id="UP000016923"/>
    </source>
</evidence>
<dbReference type="Pfam" id="PF11864">
    <property type="entry name" value="DUF3384"/>
    <property type="match status" value="1"/>
</dbReference>
<feature type="region of interest" description="Disordered" evidence="2">
    <location>
        <begin position="940"/>
        <end position="996"/>
    </location>
</feature>
<dbReference type="STRING" id="1262450.S3D3I9"/>
<dbReference type="SUPFAM" id="SSF48371">
    <property type="entry name" value="ARM repeat"/>
    <property type="match status" value="1"/>
</dbReference>
<dbReference type="Pfam" id="PF03542">
    <property type="entry name" value="Tuberin"/>
    <property type="match status" value="1"/>
</dbReference>
<dbReference type="GO" id="GO:0033596">
    <property type="term" value="C:TSC1-TSC2 complex"/>
    <property type="evidence" value="ECO:0007669"/>
    <property type="project" value="TreeGrafter"/>
</dbReference>
<dbReference type="InterPro" id="IPR016024">
    <property type="entry name" value="ARM-type_fold"/>
</dbReference>
<dbReference type="GO" id="GO:0051056">
    <property type="term" value="P:regulation of small GTPase mediated signal transduction"/>
    <property type="evidence" value="ECO:0007669"/>
    <property type="project" value="InterPro"/>
</dbReference>
<feature type="compositionally biased region" description="Polar residues" evidence="2">
    <location>
        <begin position="1324"/>
        <end position="1333"/>
    </location>
</feature>
<organism evidence="4 5">
    <name type="scientific">Ophiostoma piceae (strain UAMH 11346)</name>
    <name type="common">Sap stain fungus</name>
    <dbReference type="NCBI Taxonomy" id="1262450"/>
    <lineage>
        <taxon>Eukaryota</taxon>
        <taxon>Fungi</taxon>
        <taxon>Dikarya</taxon>
        <taxon>Ascomycota</taxon>
        <taxon>Pezizomycotina</taxon>
        <taxon>Sordariomycetes</taxon>
        <taxon>Sordariomycetidae</taxon>
        <taxon>Ophiostomatales</taxon>
        <taxon>Ophiostomataceae</taxon>
        <taxon>Ophiostoma</taxon>
    </lineage>
</organism>
<dbReference type="PROSITE" id="PS50085">
    <property type="entry name" value="RAPGAP"/>
    <property type="match status" value="1"/>
</dbReference>
<dbReference type="Pfam" id="PF02145">
    <property type="entry name" value="Rap_GAP"/>
    <property type="match status" value="1"/>
</dbReference>
<feature type="compositionally biased region" description="Basic and acidic residues" evidence="2">
    <location>
        <begin position="940"/>
        <end position="954"/>
    </location>
</feature>
<feature type="region of interest" description="Disordered" evidence="2">
    <location>
        <begin position="1711"/>
        <end position="1797"/>
    </location>
</feature>
<dbReference type="InterPro" id="IPR027107">
    <property type="entry name" value="Tuberin/Ral-act_asu"/>
</dbReference>
<dbReference type="OrthoDB" id="19311at2759"/>
<feature type="region of interest" description="Disordered" evidence="2">
    <location>
        <begin position="1"/>
        <end position="40"/>
    </location>
</feature>
<gene>
    <name evidence="4" type="ORF">F503_00632</name>
</gene>
<feature type="compositionally biased region" description="Polar residues" evidence="2">
    <location>
        <begin position="1395"/>
        <end position="1405"/>
    </location>
</feature>
<keyword evidence="5" id="KW-1185">Reference proteome</keyword>
<feature type="region of interest" description="Disordered" evidence="2">
    <location>
        <begin position="256"/>
        <end position="279"/>
    </location>
</feature>
<dbReference type="eggNOG" id="KOG3687">
    <property type="taxonomic scope" value="Eukaryota"/>
</dbReference>
<feature type="region of interest" description="Disordered" evidence="2">
    <location>
        <begin position="1307"/>
        <end position="1333"/>
    </location>
</feature>
<feature type="compositionally biased region" description="Basic and acidic residues" evidence="2">
    <location>
        <begin position="962"/>
        <end position="972"/>
    </location>
</feature>
<dbReference type="OMA" id="ATRFLMN"/>
<dbReference type="PANTHER" id="PTHR10063:SF0">
    <property type="entry name" value="TUBERIN"/>
    <property type="match status" value="1"/>
</dbReference>
<feature type="region of interest" description="Disordered" evidence="2">
    <location>
        <begin position="847"/>
        <end position="901"/>
    </location>
</feature>
<dbReference type="InterPro" id="IPR000331">
    <property type="entry name" value="Rap/Ran_GAP_dom"/>
</dbReference>
<dbReference type="InterPro" id="IPR035974">
    <property type="entry name" value="Rap/Ran-GAP_sf"/>
</dbReference>
<evidence type="ECO:0000256" key="2">
    <source>
        <dbReference type="SAM" id="MobiDB-lite"/>
    </source>
</evidence>
<dbReference type="Proteomes" id="UP000016923">
    <property type="component" value="Unassembled WGS sequence"/>
</dbReference>
<dbReference type="EMBL" id="KE148150">
    <property type="protein sequence ID" value="EPE07910.1"/>
    <property type="molecule type" value="Genomic_DNA"/>
</dbReference>
<feature type="compositionally biased region" description="Gly residues" evidence="2">
    <location>
        <begin position="1753"/>
        <end position="1781"/>
    </location>
</feature>
<dbReference type="InterPro" id="IPR024584">
    <property type="entry name" value="Tuberin_N"/>
</dbReference>
<dbReference type="InterPro" id="IPR018515">
    <property type="entry name" value="Tuberin-type_domain"/>
</dbReference>
<feature type="domain" description="Rap-GAP" evidence="3">
    <location>
        <begin position="1444"/>
        <end position="1701"/>
    </location>
</feature>
<dbReference type="Gene3D" id="3.40.50.11210">
    <property type="entry name" value="Rap/Ran-GAP"/>
    <property type="match status" value="1"/>
</dbReference>
<dbReference type="GO" id="GO:0005634">
    <property type="term" value="C:nucleus"/>
    <property type="evidence" value="ECO:0007669"/>
    <property type="project" value="InterPro"/>
</dbReference>
<evidence type="ECO:0000313" key="4">
    <source>
        <dbReference type="EMBL" id="EPE07910.1"/>
    </source>
</evidence>
<dbReference type="GO" id="GO:0032007">
    <property type="term" value="P:negative regulation of TOR signaling"/>
    <property type="evidence" value="ECO:0007669"/>
    <property type="project" value="TreeGrafter"/>
</dbReference>
<dbReference type="HOGENOM" id="CLU_003828_0_0_1"/>
<dbReference type="GO" id="GO:0005096">
    <property type="term" value="F:GTPase activator activity"/>
    <property type="evidence" value="ECO:0007669"/>
    <property type="project" value="UniProtKB-KW"/>
</dbReference>
<sequence>MLRRIVSLGQQASESDDDAMTPPAFDAAGRSSDSKGPSGLASVFKNLAGTKLTKAPPAASASASASSLPTPSSTSSPAALAPSLAAAAISTASIASSSQPLSDATDSDSLHIRPHIGTYAACLEQLRNGSINERISAASALKFHVAESSEESTFEVWHAARDLILPGNTQAARLAGWELLAECAKHASPTNLERKEYFQMITARADPCDFHMQLAALIDLSCNGRDLAGFDYDLFPVLTEWFQTAYKASRIAAKKPSSSAQRSDSTRSEPRKSSRTKGVPTIEDRNLSQLFSYTGEVLRYSSKIASDSAVQGLLGAILDIAMNTSSEEDLFACISVIDTCVVISAMPSKSLNRCVKVLSSIYCLVPKLQKSAWKVLSNIFKSHHGLHTMRILLDTLRNYPLDGVEVKEATREVRGALSVLQKLVRKAGSAEYPVLPYALIVDGLTNVADQGPPLRVATAILQLINQLFDNGEGALSPLLQDEDWASLLAVATTCAKRSTPSQSFDGAHSRGALFSGMSVSDEASQDSLNRESAVLTVRIESLVRGLLAERPEHTQRNSCITFLADVHAILPDSGADLVIKHFNEFHCCFPSDPHWDANLRLVLDAFYANQTRSAAVRLSALQTAIDVQNVLELVDGAIDAPDAVADLARRILARIGEERDTVLLLRATSFAVSIAASVDNALFSFIIESLRLVIKNDERAQPVGLTSPSSMPASPISNTASASASTVRDLPDAVSASAFIDQSTSNIAARGYAQIFMETMNSDACKATMAFNALVGLARDKRCPVDARLSSLKLLFRLRADWANRIFLVSNTESEGLAAVLFRTEASLERKMADEVTQEILARQARNEPSVSAISAPSPPPIVTRPTRGVSFSANASQDRAGMPSRTASSARRRGSAQRYRQLWSVPDTDALPRTPMANASTVLFSHQWDASTAEADQLAKQKVAEQKRKDKAAARAAQKVSTEDTEAKPDAGESEANDGQEQAGPDGPDEPDDEEDTLLMTLDMASWMEVIFDLFTKGTSWELYSFALVHLPSQLSNHAVCRGAIPVILRIRTALCDQIRLNSSQEPPAATGLRRPDVQTCVLQTLTMILSYHEYFQRQEGDDLVRTFITGLTDKNPISCVHALSICCYELPIATSKSLVTILTKMASIITRPGVAVHILELLACLSRLPWLYSNFRDDEYRIAFGVCFRYLQAVREGRITSRANYNIAGGDQGMGTYDPNGADVSSQPPTSLQPNASDDLPQYVYALAYHVLTFWFLALRVTDRANYVNWITSRLFIDSDGRQIADEQAQITLDFMQRVAFTDADESAPVTDPDEAQGAGQNGASTSSSNDFQSMRNWVIGNSILTIQPGKAGFARITKRQPSGTSYYSIRENLQPPPSHQVRGLSDPAADGSASSHNHNQGGESVFPSHLLTQLLAPVPQPIDSPLRPILLPGDDAVERAFRAFDRNSTIDGHKVGVIYLGEGQTDETDILANISGSSDYVEFLNGLGTLVRLKGATFNTQGLDREYDTDGAYTFCWRDRVTEMVFHVTTQMPTDRERDPICINKKRHIGNDYVNIIFNDSGLPFKFDTFPSEFNYVNIVITPESRASFVARRELSLQKQREEEREALLKEQDLPLPPPQGGREKRAMPFYKVHVMVKPGFPEISPAARAKIISLKALPDFIRLLALNASVFSQVWANRQGGEHISPWRNRLRQIKRLRERYGTAVHQLPVAPSPPPASMATGAGGVGAGGSSVSTPLATVPPPLAGSSLAGGGGGTIGPGGPILGGGASGNANGSGGSTEQLSRPSVGGMRDSFNSLRRTSMATFFTVASADTISTNPRSSVYSTATAGTGTTGGASDNTDSTLVNGGSDSWLDSLDFSRWA</sequence>
<protein>
    <submittedName>
        <fullName evidence="4">Gtpase activating protein</fullName>
    </submittedName>
</protein>
<dbReference type="VEuPathDB" id="FungiDB:F503_00632"/>
<feature type="compositionally biased region" description="Low complexity" evidence="2">
    <location>
        <begin position="1828"/>
        <end position="1847"/>
    </location>
</feature>
<dbReference type="PANTHER" id="PTHR10063">
    <property type="entry name" value="TUBERIN"/>
    <property type="match status" value="1"/>
</dbReference>
<feature type="region of interest" description="Disordered" evidence="2">
    <location>
        <begin position="1820"/>
        <end position="1850"/>
    </location>
</feature>
<evidence type="ECO:0000259" key="3">
    <source>
        <dbReference type="PROSITE" id="PS50085"/>
    </source>
</evidence>
<feature type="region of interest" description="Disordered" evidence="2">
    <location>
        <begin position="1370"/>
        <end position="1408"/>
    </location>
</feature>
<reference evidence="4 5" key="1">
    <citation type="journal article" date="2013" name="BMC Genomics">
        <title>The genome and transcriptome of the pine saprophyte Ophiostoma piceae, and a comparison with the bark beetle-associated pine pathogen Grosmannia clavigera.</title>
        <authorList>
            <person name="Haridas S."/>
            <person name="Wang Y."/>
            <person name="Lim L."/>
            <person name="Massoumi Alamouti S."/>
            <person name="Jackman S."/>
            <person name="Docking R."/>
            <person name="Robertson G."/>
            <person name="Birol I."/>
            <person name="Bohlmann J."/>
            <person name="Breuil C."/>
        </authorList>
    </citation>
    <scope>NUCLEOTIDE SEQUENCE [LARGE SCALE GENOMIC DNA]</scope>
    <source>
        <strain evidence="4 5">UAMH 11346</strain>
    </source>
</reference>
<accession>S3D3I9</accession>
<keyword evidence="1" id="KW-0343">GTPase activation</keyword>